<comment type="similarity">
    <text evidence="8">Belongs to the tRNA(Ile)-lysidine synthase family.</text>
</comment>
<dbReference type="Gene3D" id="3.40.50.620">
    <property type="entry name" value="HUPs"/>
    <property type="match status" value="1"/>
</dbReference>
<dbReference type="PANTHER" id="PTHR43033:SF1">
    <property type="entry name" value="TRNA(ILE)-LYSIDINE SYNTHASE-RELATED"/>
    <property type="match status" value="1"/>
</dbReference>
<dbReference type="NCBIfam" id="TIGR02433">
    <property type="entry name" value="lysidine_TilS_C"/>
    <property type="match status" value="1"/>
</dbReference>
<keyword evidence="4 8" id="KW-0819">tRNA processing</keyword>
<comment type="subcellular location">
    <subcellularLocation>
        <location evidence="1 8">Cytoplasm</location>
    </subcellularLocation>
</comment>
<dbReference type="GO" id="GO:0032267">
    <property type="term" value="F:tRNA(Ile)-lysidine synthase activity"/>
    <property type="evidence" value="ECO:0007669"/>
    <property type="project" value="UniProtKB-EC"/>
</dbReference>
<comment type="function">
    <text evidence="8">Ligates lysine onto the cytidine present at position 34 of the AUA codon-specific tRNA(Ile) that contains the anticodon CAU, in an ATP-dependent manner. Cytidine is converted to lysidine, thus changing the amino acid specificity of the tRNA from methionine to isoleucine.</text>
</comment>
<keyword evidence="11" id="KW-1185">Reference proteome</keyword>
<dbReference type="InterPro" id="IPR011063">
    <property type="entry name" value="TilS/TtcA_N"/>
</dbReference>
<organism evidence="10 11">
    <name type="scientific">Caldimonas brevitalea</name>
    <dbReference type="NCBI Taxonomy" id="413882"/>
    <lineage>
        <taxon>Bacteria</taxon>
        <taxon>Pseudomonadati</taxon>
        <taxon>Pseudomonadota</taxon>
        <taxon>Betaproteobacteria</taxon>
        <taxon>Burkholderiales</taxon>
        <taxon>Sphaerotilaceae</taxon>
        <taxon>Caldimonas</taxon>
    </lineage>
</organism>
<reference evidence="10 11" key="1">
    <citation type="submission" date="2015-05" db="EMBL/GenBank/DDBJ databases">
        <authorList>
            <person name="Tang B."/>
            <person name="Yu Y."/>
        </authorList>
    </citation>
    <scope>NUCLEOTIDE SEQUENCE [LARGE SCALE GENOMIC DNA]</scope>
    <source>
        <strain evidence="10 11">DSM 7029</strain>
    </source>
</reference>
<dbReference type="Pfam" id="PF11734">
    <property type="entry name" value="TilS_C"/>
    <property type="match status" value="1"/>
</dbReference>
<evidence type="ECO:0000256" key="7">
    <source>
        <dbReference type="ARBA" id="ARBA00048539"/>
    </source>
</evidence>
<evidence type="ECO:0000256" key="2">
    <source>
        <dbReference type="ARBA" id="ARBA00022490"/>
    </source>
</evidence>
<evidence type="ECO:0000313" key="10">
    <source>
        <dbReference type="EMBL" id="AKJ28671.1"/>
    </source>
</evidence>
<dbReference type="SUPFAM" id="SSF82829">
    <property type="entry name" value="MesJ substrate recognition domain-like"/>
    <property type="match status" value="1"/>
</dbReference>
<accession>A0A0G3BMR8</accession>
<dbReference type="KEGG" id="pbh:AAW51_1980"/>
<protein>
    <recommendedName>
        <fullName evidence="8">tRNA(Ile)-lysidine synthase</fullName>
        <ecNumber evidence="8">6.3.4.19</ecNumber>
    </recommendedName>
    <alternativeName>
        <fullName evidence="8">tRNA(Ile)-2-lysyl-cytidine synthase</fullName>
    </alternativeName>
    <alternativeName>
        <fullName evidence="8">tRNA(Ile)-lysidine synthetase</fullName>
    </alternativeName>
</protein>
<dbReference type="CDD" id="cd01992">
    <property type="entry name" value="TilS_N"/>
    <property type="match status" value="1"/>
</dbReference>
<dbReference type="InterPro" id="IPR012795">
    <property type="entry name" value="tRNA_Ile_lys_synt_N"/>
</dbReference>
<comment type="catalytic activity">
    <reaction evidence="7 8">
        <text>cytidine(34) in tRNA(Ile2) + L-lysine + ATP = lysidine(34) in tRNA(Ile2) + AMP + diphosphate + H(+)</text>
        <dbReference type="Rhea" id="RHEA:43744"/>
        <dbReference type="Rhea" id="RHEA-COMP:10625"/>
        <dbReference type="Rhea" id="RHEA-COMP:10670"/>
        <dbReference type="ChEBI" id="CHEBI:15378"/>
        <dbReference type="ChEBI" id="CHEBI:30616"/>
        <dbReference type="ChEBI" id="CHEBI:32551"/>
        <dbReference type="ChEBI" id="CHEBI:33019"/>
        <dbReference type="ChEBI" id="CHEBI:82748"/>
        <dbReference type="ChEBI" id="CHEBI:83665"/>
        <dbReference type="ChEBI" id="CHEBI:456215"/>
        <dbReference type="EC" id="6.3.4.19"/>
    </reaction>
</comment>
<dbReference type="PATRIC" id="fig|413882.6.peg.2082"/>
<dbReference type="RefSeq" id="WP_047194487.1">
    <property type="nucleotide sequence ID" value="NZ_CP011371.1"/>
</dbReference>
<dbReference type="InterPro" id="IPR014729">
    <property type="entry name" value="Rossmann-like_a/b/a_fold"/>
</dbReference>
<dbReference type="InterPro" id="IPR012094">
    <property type="entry name" value="tRNA_Ile_lys_synt"/>
</dbReference>
<dbReference type="InterPro" id="IPR012796">
    <property type="entry name" value="Lysidine-tRNA-synth_C"/>
</dbReference>
<dbReference type="Pfam" id="PF01171">
    <property type="entry name" value="ATP_bind_3"/>
    <property type="match status" value="1"/>
</dbReference>
<dbReference type="SMART" id="SM00977">
    <property type="entry name" value="TilS_C"/>
    <property type="match status" value="1"/>
</dbReference>
<dbReference type="NCBIfam" id="TIGR02432">
    <property type="entry name" value="lysidine_TilS_N"/>
    <property type="match status" value="1"/>
</dbReference>
<dbReference type="EC" id="6.3.4.19" evidence="8"/>
<dbReference type="Pfam" id="PF09179">
    <property type="entry name" value="TilS"/>
    <property type="match status" value="1"/>
</dbReference>
<dbReference type="HAMAP" id="MF_01161">
    <property type="entry name" value="tRNA_Ile_lys_synt"/>
    <property type="match status" value="1"/>
</dbReference>
<evidence type="ECO:0000256" key="8">
    <source>
        <dbReference type="HAMAP-Rule" id="MF_01161"/>
    </source>
</evidence>
<dbReference type="PANTHER" id="PTHR43033">
    <property type="entry name" value="TRNA(ILE)-LYSIDINE SYNTHASE-RELATED"/>
    <property type="match status" value="1"/>
</dbReference>
<sequence>MNPPPLAVAAATVAVAYSGGRDSTALLHATVRAAVEQPGVQVIALHVHHGLQPAADSWLAHCERQCKAWQRKGWPVRLVHTLLSLRPVKGESVEAVARTARYAALARMAKEHGADCVLLAHHRRDQAETFLLQALRGAGVAGLAGMPAAAERDGLLWLRPWLARPREAIEAYVRRHRLRYVDDGSNQDVRFARNRLRHDVWPALSVAFPMAEASLADAAAWAGEASACLAELAEQDLHGLQQAGTLQVAPLLALSAPRGRNALRAWVRRVAGAPLSAALLERLWLELPSTSAGQWPLPGGGVLRSYRGALRYEADGQHRAVVSAVSKDASLSIRRAGRYRLRGWGGTLVVRRVAVGGVALSLPAQLQLRDRSGGEQFQSGPQRPARSLKKQFQAAGVPSWSRTGPLLYAGEQLLWVPGLGVDARAAAVAGEAQLAFEWIPD</sequence>
<dbReference type="STRING" id="413882.AAW51_1980"/>
<dbReference type="InterPro" id="IPR015262">
    <property type="entry name" value="tRNA_Ile_lys_synt_subst-bd"/>
</dbReference>
<dbReference type="Gene3D" id="1.20.59.20">
    <property type="match status" value="1"/>
</dbReference>
<keyword evidence="3 8" id="KW-0436">Ligase</keyword>
<dbReference type="SUPFAM" id="SSF56037">
    <property type="entry name" value="PheT/TilS domain"/>
    <property type="match status" value="1"/>
</dbReference>
<gene>
    <name evidence="8 10" type="primary">tilS</name>
    <name evidence="10" type="ORF">AAW51_1980</name>
</gene>
<dbReference type="AlphaFoldDB" id="A0A0G3BMR8"/>
<dbReference type="GO" id="GO:0005524">
    <property type="term" value="F:ATP binding"/>
    <property type="evidence" value="ECO:0007669"/>
    <property type="project" value="UniProtKB-UniRule"/>
</dbReference>
<dbReference type="OrthoDB" id="9807403at2"/>
<evidence type="ECO:0000313" key="11">
    <source>
        <dbReference type="Proteomes" id="UP000035352"/>
    </source>
</evidence>
<proteinExistence type="inferred from homology"/>
<comment type="domain">
    <text evidence="8">The N-terminal region contains the highly conserved SGGXDS motif, predicted to be a P-loop motif involved in ATP binding.</text>
</comment>
<keyword evidence="6 8" id="KW-0067">ATP-binding</keyword>
<dbReference type="EMBL" id="CP011371">
    <property type="protein sequence ID" value="AKJ28671.1"/>
    <property type="molecule type" value="Genomic_DNA"/>
</dbReference>
<keyword evidence="5 8" id="KW-0547">Nucleotide-binding</keyword>
<keyword evidence="2 8" id="KW-0963">Cytoplasm</keyword>
<evidence type="ECO:0000256" key="4">
    <source>
        <dbReference type="ARBA" id="ARBA00022694"/>
    </source>
</evidence>
<dbReference type="Proteomes" id="UP000035352">
    <property type="component" value="Chromosome"/>
</dbReference>
<evidence type="ECO:0000256" key="1">
    <source>
        <dbReference type="ARBA" id="ARBA00004496"/>
    </source>
</evidence>
<feature type="binding site" evidence="8">
    <location>
        <begin position="18"/>
        <end position="23"/>
    </location>
    <ligand>
        <name>ATP</name>
        <dbReference type="ChEBI" id="CHEBI:30616"/>
    </ligand>
</feature>
<dbReference type="GO" id="GO:0006400">
    <property type="term" value="P:tRNA modification"/>
    <property type="evidence" value="ECO:0007669"/>
    <property type="project" value="UniProtKB-UniRule"/>
</dbReference>
<evidence type="ECO:0000256" key="6">
    <source>
        <dbReference type="ARBA" id="ARBA00022840"/>
    </source>
</evidence>
<dbReference type="SUPFAM" id="SSF52402">
    <property type="entry name" value="Adenine nucleotide alpha hydrolases-like"/>
    <property type="match status" value="1"/>
</dbReference>
<feature type="domain" description="Lysidine-tRNA(Ile) synthetase C-terminal" evidence="9">
    <location>
        <begin position="366"/>
        <end position="438"/>
    </location>
</feature>
<evidence type="ECO:0000256" key="5">
    <source>
        <dbReference type="ARBA" id="ARBA00022741"/>
    </source>
</evidence>
<evidence type="ECO:0000259" key="9">
    <source>
        <dbReference type="SMART" id="SM00977"/>
    </source>
</evidence>
<name>A0A0G3BMR8_9BURK</name>
<dbReference type="GO" id="GO:0005737">
    <property type="term" value="C:cytoplasm"/>
    <property type="evidence" value="ECO:0007669"/>
    <property type="project" value="UniProtKB-SubCell"/>
</dbReference>
<evidence type="ECO:0000256" key="3">
    <source>
        <dbReference type="ARBA" id="ARBA00022598"/>
    </source>
</evidence>